<dbReference type="InterPro" id="IPR036188">
    <property type="entry name" value="FAD/NAD-bd_sf"/>
</dbReference>
<proteinExistence type="predicted"/>
<dbReference type="Gene3D" id="3.50.50.60">
    <property type="entry name" value="FAD/NAD(P)-binding domain"/>
    <property type="match status" value="1"/>
</dbReference>
<dbReference type="GO" id="GO:0005576">
    <property type="term" value="C:extracellular region"/>
    <property type="evidence" value="ECO:0007669"/>
    <property type="project" value="TreeGrafter"/>
</dbReference>
<dbReference type="GO" id="GO:0016651">
    <property type="term" value="F:oxidoreductase activity, acting on NAD(P)H"/>
    <property type="evidence" value="ECO:0007669"/>
    <property type="project" value="InterPro"/>
</dbReference>
<dbReference type="PANTHER" id="PTHR23357">
    <property type="entry name" value="RENALASE"/>
    <property type="match status" value="1"/>
</dbReference>
<feature type="region of interest" description="Disordered" evidence="1">
    <location>
        <begin position="35"/>
        <end position="87"/>
    </location>
</feature>
<dbReference type="EMBL" id="JAULJE010000016">
    <property type="protein sequence ID" value="KAK1333651.1"/>
    <property type="molecule type" value="Genomic_DNA"/>
</dbReference>
<dbReference type="SUPFAM" id="SSF51905">
    <property type="entry name" value="FAD/NAD(P)-binding domain"/>
    <property type="match status" value="1"/>
</dbReference>
<dbReference type="AlphaFoldDB" id="A0AA40HN18"/>
<comment type="caution">
    <text evidence="3">The sequence shown here is derived from an EMBL/GenBank/DDBJ whole genome shotgun (WGS) entry which is preliminary data.</text>
</comment>
<sequence length="87" mass="8746">MARVLIVGAGLTGSLCAALLRREAACPVHLAVWDKAGDSGGSSHGRTAGKDAARTPASGWRGPHGGKARRKWGSSGGPSGAGLRRDT</sequence>
<organism evidence="3 4">
    <name type="scientific">Cnephaeus nilssonii</name>
    <name type="common">Northern bat</name>
    <name type="synonym">Eptesicus nilssonii</name>
    <dbReference type="NCBI Taxonomy" id="3371016"/>
    <lineage>
        <taxon>Eukaryota</taxon>
        <taxon>Metazoa</taxon>
        <taxon>Chordata</taxon>
        <taxon>Craniata</taxon>
        <taxon>Vertebrata</taxon>
        <taxon>Euteleostomi</taxon>
        <taxon>Mammalia</taxon>
        <taxon>Eutheria</taxon>
        <taxon>Laurasiatheria</taxon>
        <taxon>Chiroptera</taxon>
        <taxon>Yangochiroptera</taxon>
        <taxon>Vespertilionidae</taxon>
        <taxon>Cnephaeus</taxon>
    </lineage>
</organism>
<keyword evidence="2" id="KW-0732">Signal</keyword>
<name>A0AA40HN18_CNENI</name>
<reference evidence="3" key="1">
    <citation type="submission" date="2023-06" db="EMBL/GenBank/DDBJ databases">
        <title>Reference genome for the Northern bat (Eptesicus nilssonii), a most northern bat species.</title>
        <authorList>
            <person name="Laine V.N."/>
            <person name="Pulliainen A.T."/>
            <person name="Lilley T.M."/>
        </authorList>
    </citation>
    <scope>NUCLEOTIDE SEQUENCE</scope>
    <source>
        <strain evidence="3">BLF_Eptnil</strain>
        <tissue evidence="3">Kidney</tissue>
    </source>
</reference>
<dbReference type="Pfam" id="PF13450">
    <property type="entry name" value="NAD_binding_8"/>
    <property type="match status" value="1"/>
</dbReference>
<evidence type="ECO:0000313" key="4">
    <source>
        <dbReference type="Proteomes" id="UP001177744"/>
    </source>
</evidence>
<evidence type="ECO:0000256" key="2">
    <source>
        <dbReference type="SAM" id="SignalP"/>
    </source>
</evidence>
<dbReference type="Proteomes" id="UP001177744">
    <property type="component" value="Unassembled WGS sequence"/>
</dbReference>
<gene>
    <name evidence="3" type="ORF">QTO34_006036</name>
</gene>
<feature type="signal peptide" evidence="2">
    <location>
        <begin position="1"/>
        <end position="17"/>
    </location>
</feature>
<feature type="chain" id="PRO_5041371697" evidence="2">
    <location>
        <begin position="18"/>
        <end position="87"/>
    </location>
</feature>
<accession>A0AA40HN18</accession>
<evidence type="ECO:0000313" key="3">
    <source>
        <dbReference type="EMBL" id="KAK1333651.1"/>
    </source>
</evidence>
<dbReference type="PANTHER" id="PTHR23357:SF1">
    <property type="entry name" value="RENALASE"/>
    <property type="match status" value="1"/>
</dbReference>
<evidence type="ECO:0000256" key="1">
    <source>
        <dbReference type="SAM" id="MobiDB-lite"/>
    </source>
</evidence>
<dbReference type="InterPro" id="IPR040174">
    <property type="entry name" value="RNLS"/>
</dbReference>
<protein>
    <submittedName>
        <fullName evidence="3">Uncharacterized protein</fullName>
    </submittedName>
</protein>
<keyword evidence="4" id="KW-1185">Reference proteome</keyword>